<dbReference type="PANTHER" id="PTHR43319:SF3">
    <property type="entry name" value="BETA-LACTAMASE-RELATED DOMAIN-CONTAINING PROTEIN"/>
    <property type="match status" value="1"/>
</dbReference>
<organism evidence="2 3">
    <name type="scientific">Acrodontium crateriforme</name>
    <dbReference type="NCBI Taxonomy" id="150365"/>
    <lineage>
        <taxon>Eukaryota</taxon>
        <taxon>Fungi</taxon>
        <taxon>Dikarya</taxon>
        <taxon>Ascomycota</taxon>
        <taxon>Pezizomycotina</taxon>
        <taxon>Dothideomycetes</taxon>
        <taxon>Dothideomycetidae</taxon>
        <taxon>Mycosphaerellales</taxon>
        <taxon>Teratosphaeriaceae</taxon>
        <taxon>Acrodontium</taxon>
    </lineage>
</organism>
<dbReference type="Pfam" id="PF00144">
    <property type="entry name" value="Beta-lactamase"/>
    <property type="match status" value="1"/>
</dbReference>
<accession>A0AAQ3RAN4</accession>
<feature type="domain" description="Beta-lactamase-related" evidence="1">
    <location>
        <begin position="19"/>
        <end position="364"/>
    </location>
</feature>
<reference evidence="2 3" key="1">
    <citation type="submission" date="2023-11" db="EMBL/GenBank/DDBJ databases">
        <title>An acidophilic fungus is an integral part of prey digestion in a carnivorous sundew plant.</title>
        <authorList>
            <person name="Tsai I.J."/>
        </authorList>
    </citation>
    <scope>NUCLEOTIDE SEQUENCE [LARGE SCALE GENOMIC DNA]</scope>
    <source>
        <strain evidence="2">169a</strain>
    </source>
</reference>
<keyword evidence="3" id="KW-1185">Reference proteome</keyword>
<dbReference type="PANTHER" id="PTHR43319">
    <property type="entry name" value="BETA-LACTAMASE-RELATED"/>
    <property type="match status" value="1"/>
</dbReference>
<dbReference type="InterPro" id="IPR052907">
    <property type="entry name" value="Beta-lactamase/esterase"/>
</dbReference>
<dbReference type="SUPFAM" id="SSF56601">
    <property type="entry name" value="beta-lactamase/transpeptidase-like"/>
    <property type="match status" value="1"/>
</dbReference>
<dbReference type="EMBL" id="CP138586">
    <property type="protein sequence ID" value="WPH02266.1"/>
    <property type="molecule type" value="Genomic_DNA"/>
</dbReference>
<evidence type="ECO:0000313" key="2">
    <source>
        <dbReference type="EMBL" id="WPH02266.1"/>
    </source>
</evidence>
<evidence type="ECO:0000313" key="3">
    <source>
        <dbReference type="Proteomes" id="UP001303373"/>
    </source>
</evidence>
<dbReference type="InterPro" id="IPR012338">
    <property type="entry name" value="Beta-lactam/transpept-like"/>
</dbReference>
<dbReference type="InterPro" id="IPR001466">
    <property type="entry name" value="Beta-lactam-related"/>
</dbReference>
<name>A0AAQ3RAN4_9PEZI</name>
<evidence type="ECO:0000259" key="1">
    <source>
        <dbReference type="Pfam" id="PF00144"/>
    </source>
</evidence>
<dbReference type="Gene3D" id="3.40.710.10">
    <property type="entry name" value="DD-peptidase/beta-lactamase superfamily"/>
    <property type="match status" value="1"/>
</dbReference>
<dbReference type="Proteomes" id="UP001303373">
    <property type="component" value="Chromosome 7"/>
</dbReference>
<sequence>MASNEVQGQCDPKFAKLKELLAANVASDEELGASICVNIKGKNVVDIWAGHIDEERKQPWEKDSIVNVWSVTKTITNLAALIAVDRGLFKVDDKVSKYWPEFAQNGKEDVEVRHFLSHASGVSAWDQPVTMEDVCDVEKSTAMLAKQAPWWAPGTAAGYHAINQGHLVGELIRRTTGKSLKQFVADELAGPLGADFQIGAQEKDWSRTSTLIPPPALPTEFFSALDPNSPAIKTFTGPPLNALFALSPAWRKGEIGAANGHGNARSVNRIMSAVSLGGEVDGVRLLSPETINLIFQEQSNGIDLCIGQPIRYGIGYGLPNPVSSPWIPEGRRCFWFGWGGSMVLMDLENKMTFSYSMNKMGAGTGGTPRTISYATAVYEALKQ</sequence>
<gene>
    <name evidence="2" type="ORF">R9X50_00512200</name>
</gene>
<dbReference type="AlphaFoldDB" id="A0AAQ3RAN4"/>
<proteinExistence type="predicted"/>
<protein>
    <submittedName>
        <fullName evidence="2">Beta-lactamase/transpeptidase-like protein</fullName>
    </submittedName>
</protein>